<accession>A0A7Y4A0A0</accession>
<evidence type="ECO:0000259" key="4">
    <source>
        <dbReference type="Pfam" id="PF00512"/>
    </source>
</evidence>
<reference evidence="5 6" key="1">
    <citation type="submission" date="2019-09" db="EMBL/GenBank/DDBJ databases">
        <title>Draft genome sequencing and comparative genomics of hatchery-associated Vibrios.</title>
        <authorList>
            <person name="Kehlet-Delgado H."/>
            <person name="Mueller R.S."/>
        </authorList>
    </citation>
    <scope>NUCLEOTIDE SEQUENCE [LARGE SCALE GENOMIC DNA]</scope>
    <source>
        <strain evidence="5 6">99-46-Y</strain>
    </source>
</reference>
<evidence type="ECO:0000313" key="5">
    <source>
        <dbReference type="EMBL" id="NOH72356.1"/>
    </source>
</evidence>
<dbReference type="Pfam" id="PF00512">
    <property type="entry name" value="HisKA"/>
    <property type="match status" value="1"/>
</dbReference>
<dbReference type="SUPFAM" id="SSF47384">
    <property type="entry name" value="Homodimeric domain of signal transducing histidine kinase"/>
    <property type="match status" value="1"/>
</dbReference>
<feature type="domain" description="Signal transduction histidine kinase dimerisation/phosphoacceptor" evidence="4">
    <location>
        <begin position="188"/>
        <end position="241"/>
    </location>
</feature>
<dbReference type="InterPro" id="IPR036097">
    <property type="entry name" value="HisK_dim/P_sf"/>
</dbReference>
<protein>
    <recommendedName>
        <fullName evidence="2">histidine kinase</fullName>
        <ecNumber evidence="2">2.7.13.3</ecNumber>
    </recommendedName>
</protein>
<dbReference type="AlphaFoldDB" id="A0A7Y4A0A0"/>
<keyword evidence="5" id="KW-0808">Transferase</keyword>
<sequence>MKTVMEGVKKVYLYAEPNLTLVGWMGMFGFPTYYYIWTYLFPQPYENLILRIVCSILFSIIAFRKKLPKFLHKYMPQYYLISIGFCLPFFFSFMMFMNEWSTIWAMSFMASIFLHILTVYQTRIMLIQTLISVSIAYGVVYGVDFTLAMKHIVFPYMPIFIFTYIFGNLFYLRNQIEHESKVSIAKSFGAGIAHEMRNPLSAIKSSIDVMKSTLPNENVEIKEHYSISRRDLISVKEILNNSEKTISIGNETIDLLLTSIDENRISISSFKKSSLMEIIKDSLKTIPFNNGIYHDFITFKFDDEAYILGSETLVKYVIYNLIKNSFHYQDSKNLKIEIDLKSFDDYHE</sequence>
<proteinExistence type="predicted"/>
<name>A0A7Y4A0A0_9VIBR</name>
<feature type="transmembrane region" description="Helical" evidence="3">
    <location>
        <begin position="153"/>
        <end position="172"/>
    </location>
</feature>
<feature type="transmembrane region" description="Helical" evidence="3">
    <location>
        <begin position="103"/>
        <end position="120"/>
    </location>
</feature>
<feature type="transmembrane region" description="Helical" evidence="3">
    <location>
        <begin position="48"/>
        <end position="65"/>
    </location>
</feature>
<dbReference type="Proteomes" id="UP000565719">
    <property type="component" value="Unassembled WGS sequence"/>
</dbReference>
<comment type="caution">
    <text evidence="5">The sequence shown here is derived from an EMBL/GenBank/DDBJ whole genome shotgun (WGS) entry which is preliminary data.</text>
</comment>
<feature type="transmembrane region" description="Helical" evidence="3">
    <location>
        <begin position="127"/>
        <end position="147"/>
    </location>
</feature>
<keyword evidence="5" id="KW-0418">Kinase</keyword>
<feature type="transmembrane region" description="Helical" evidence="3">
    <location>
        <begin position="12"/>
        <end position="36"/>
    </location>
</feature>
<comment type="catalytic activity">
    <reaction evidence="1">
        <text>ATP + protein L-histidine = ADP + protein N-phospho-L-histidine.</text>
        <dbReference type="EC" id="2.7.13.3"/>
    </reaction>
</comment>
<evidence type="ECO:0000256" key="2">
    <source>
        <dbReference type="ARBA" id="ARBA00012438"/>
    </source>
</evidence>
<evidence type="ECO:0000313" key="6">
    <source>
        <dbReference type="Proteomes" id="UP000565719"/>
    </source>
</evidence>
<feature type="non-terminal residue" evidence="5">
    <location>
        <position position="348"/>
    </location>
</feature>
<keyword evidence="3" id="KW-0812">Transmembrane</keyword>
<dbReference type="CDD" id="cd00082">
    <property type="entry name" value="HisKA"/>
    <property type="match status" value="1"/>
</dbReference>
<keyword evidence="3" id="KW-1133">Transmembrane helix</keyword>
<dbReference type="Gene3D" id="1.10.287.130">
    <property type="match status" value="1"/>
</dbReference>
<dbReference type="InterPro" id="IPR003661">
    <property type="entry name" value="HisK_dim/P_dom"/>
</dbReference>
<dbReference type="EC" id="2.7.13.3" evidence="2"/>
<gene>
    <name evidence="5" type="ORF">F0225_13545</name>
</gene>
<keyword evidence="3" id="KW-0472">Membrane</keyword>
<feature type="transmembrane region" description="Helical" evidence="3">
    <location>
        <begin position="77"/>
        <end position="97"/>
    </location>
</feature>
<dbReference type="GO" id="GO:0000155">
    <property type="term" value="F:phosphorelay sensor kinase activity"/>
    <property type="evidence" value="ECO:0007669"/>
    <property type="project" value="InterPro"/>
</dbReference>
<dbReference type="EMBL" id="VTXC01000038">
    <property type="protein sequence ID" value="NOH72356.1"/>
    <property type="molecule type" value="Genomic_DNA"/>
</dbReference>
<organism evidence="5 6">
    <name type="scientific">Vibrio pectenicida</name>
    <dbReference type="NCBI Taxonomy" id="62763"/>
    <lineage>
        <taxon>Bacteria</taxon>
        <taxon>Pseudomonadati</taxon>
        <taxon>Pseudomonadota</taxon>
        <taxon>Gammaproteobacteria</taxon>
        <taxon>Vibrionales</taxon>
        <taxon>Vibrionaceae</taxon>
        <taxon>Vibrio</taxon>
    </lineage>
</organism>
<evidence type="ECO:0000256" key="1">
    <source>
        <dbReference type="ARBA" id="ARBA00000085"/>
    </source>
</evidence>
<evidence type="ECO:0000256" key="3">
    <source>
        <dbReference type="SAM" id="Phobius"/>
    </source>
</evidence>